<feature type="region of interest" description="Disordered" evidence="1">
    <location>
        <begin position="29"/>
        <end position="52"/>
    </location>
</feature>
<feature type="transmembrane region" description="Helical" evidence="2">
    <location>
        <begin position="57"/>
        <end position="89"/>
    </location>
</feature>
<feature type="transmembrane region" description="Helical" evidence="2">
    <location>
        <begin position="101"/>
        <end position="121"/>
    </location>
</feature>
<dbReference type="RefSeq" id="WP_132976024.1">
    <property type="nucleotide sequence ID" value="NZ_SMAO01000002.1"/>
</dbReference>
<gene>
    <name evidence="3" type="ORF">EDC35_102230</name>
</gene>
<organism evidence="3 4">
    <name type="scientific">Thiobaca trueperi</name>
    <dbReference type="NCBI Taxonomy" id="127458"/>
    <lineage>
        <taxon>Bacteria</taxon>
        <taxon>Pseudomonadati</taxon>
        <taxon>Pseudomonadota</taxon>
        <taxon>Gammaproteobacteria</taxon>
        <taxon>Chromatiales</taxon>
        <taxon>Chromatiaceae</taxon>
        <taxon>Thiobaca</taxon>
    </lineage>
</organism>
<evidence type="ECO:0000256" key="1">
    <source>
        <dbReference type="SAM" id="MobiDB-lite"/>
    </source>
</evidence>
<dbReference type="EMBL" id="SMAO01000002">
    <property type="protein sequence ID" value="TCT22899.1"/>
    <property type="molecule type" value="Genomic_DNA"/>
</dbReference>
<reference evidence="3 4" key="1">
    <citation type="submission" date="2019-03" db="EMBL/GenBank/DDBJ databases">
        <title>Genomic Encyclopedia of Type Strains, Phase IV (KMG-IV): sequencing the most valuable type-strain genomes for metagenomic binning, comparative biology and taxonomic classification.</title>
        <authorList>
            <person name="Goeker M."/>
        </authorList>
    </citation>
    <scope>NUCLEOTIDE SEQUENCE [LARGE SCALE GENOMIC DNA]</scope>
    <source>
        <strain evidence="3 4">DSM 13587</strain>
    </source>
</reference>
<name>A0A4R3N7M8_9GAMM</name>
<feature type="compositionally biased region" description="Low complexity" evidence="1">
    <location>
        <begin position="37"/>
        <end position="47"/>
    </location>
</feature>
<keyword evidence="2" id="KW-0472">Membrane</keyword>
<evidence type="ECO:0000313" key="4">
    <source>
        <dbReference type="Proteomes" id="UP000295717"/>
    </source>
</evidence>
<keyword evidence="2" id="KW-0812">Transmembrane</keyword>
<evidence type="ECO:0000256" key="2">
    <source>
        <dbReference type="SAM" id="Phobius"/>
    </source>
</evidence>
<accession>A0A4R3N7M8</accession>
<keyword evidence="2" id="KW-1133">Transmembrane helix</keyword>
<dbReference type="AlphaFoldDB" id="A0A4R3N7M8"/>
<evidence type="ECO:0000313" key="3">
    <source>
        <dbReference type="EMBL" id="TCT22899.1"/>
    </source>
</evidence>
<dbReference type="Proteomes" id="UP000295717">
    <property type="component" value="Unassembled WGS sequence"/>
</dbReference>
<feature type="transmembrane region" description="Helical" evidence="2">
    <location>
        <begin position="176"/>
        <end position="203"/>
    </location>
</feature>
<sequence>MRGIKTPVLIAILMFGGWLPLKTCHAEPPVSAPTSPPASTATPTTTPAPAPASDHRLLAVGAGAIVGAVTFNMLTYPLSSVPFVTGVLAGTPVDIALGSRLLAALAAGGSALAAHYLYVQTADAPTTQIPNPTPPAQPDPLYPLVLATGALVGIAAVNVLTYGLGTLPLAVSIETAAPIISPAAAAASRIFVVTSGVFGAWIADALYSD</sequence>
<protein>
    <submittedName>
        <fullName evidence="3">Uncharacterized protein</fullName>
    </submittedName>
</protein>
<keyword evidence="4" id="KW-1185">Reference proteome</keyword>
<proteinExistence type="predicted"/>
<comment type="caution">
    <text evidence="3">The sequence shown here is derived from an EMBL/GenBank/DDBJ whole genome shotgun (WGS) entry which is preliminary data.</text>
</comment>
<feature type="transmembrane region" description="Helical" evidence="2">
    <location>
        <begin position="141"/>
        <end position="164"/>
    </location>
</feature>